<organism evidence="1 2">
    <name type="scientific">Porphyromonas catoniae F0037</name>
    <dbReference type="NCBI Taxonomy" id="1127696"/>
    <lineage>
        <taxon>Bacteria</taxon>
        <taxon>Pseudomonadati</taxon>
        <taxon>Bacteroidota</taxon>
        <taxon>Bacteroidia</taxon>
        <taxon>Bacteroidales</taxon>
        <taxon>Porphyromonadaceae</taxon>
        <taxon>Porphyromonas</taxon>
    </lineage>
</organism>
<sequence length="46" mass="5375">MLFSFAHVDLPSTASLMSHWRYSFVVCWMLCTFGEEEILARHTQPV</sequence>
<reference evidence="1 2" key="1">
    <citation type="submission" date="2012-05" db="EMBL/GenBank/DDBJ databases">
        <authorList>
            <person name="Weinstock G."/>
            <person name="Sodergren E."/>
            <person name="Lobos E.A."/>
            <person name="Fulton L."/>
            <person name="Fulton R."/>
            <person name="Courtney L."/>
            <person name="Fronick C."/>
            <person name="O'Laughlin M."/>
            <person name="Godfrey J."/>
            <person name="Wilson R.M."/>
            <person name="Miner T."/>
            <person name="Farmer C."/>
            <person name="Delehaunty K."/>
            <person name="Cordes M."/>
            <person name="Minx P."/>
            <person name="Tomlinson C."/>
            <person name="Chen J."/>
            <person name="Wollam A."/>
            <person name="Pepin K.H."/>
            <person name="Bhonagiri V."/>
            <person name="Zhang X."/>
            <person name="Suruliraj S."/>
            <person name="Warren W."/>
            <person name="Mitreva M."/>
            <person name="Mardis E.R."/>
            <person name="Wilson R.K."/>
        </authorList>
    </citation>
    <scope>NUCLEOTIDE SEQUENCE [LARGE SCALE GENOMIC DNA]</scope>
    <source>
        <strain evidence="1 2">F0037</strain>
    </source>
</reference>
<comment type="caution">
    <text evidence="1">The sequence shown here is derived from an EMBL/GenBank/DDBJ whole genome shotgun (WGS) entry which is preliminary data.</text>
</comment>
<dbReference type="HOGENOM" id="CLU_3187173_0_0_10"/>
<accession>L1NBD6</accession>
<proteinExistence type="predicted"/>
<name>L1NBD6_9PORP</name>
<protein>
    <submittedName>
        <fullName evidence="1">Uncharacterized protein</fullName>
    </submittedName>
</protein>
<evidence type="ECO:0000313" key="2">
    <source>
        <dbReference type="Proteomes" id="UP000010408"/>
    </source>
</evidence>
<dbReference type="Proteomes" id="UP000010408">
    <property type="component" value="Unassembled WGS sequence"/>
</dbReference>
<dbReference type="AlphaFoldDB" id="L1NBD6"/>
<evidence type="ECO:0000313" key="1">
    <source>
        <dbReference type="EMBL" id="EKY00688.1"/>
    </source>
</evidence>
<dbReference type="EMBL" id="AMEQ01000037">
    <property type="protein sequence ID" value="EKY00688.1"/>
    <property type="molecule type" value="Genomic_DNA"/>
</dbReference>
<gene>
    <name evidence="1" type="ORF">HMPREF9134_01426</name>
</gene>